<dbReference type="OrthoDB" id="3236156at2759"/>
<evidence type="ECO:0000313" key="1">
    <source>
        <dbReference type="EMBL" id="KZV88851.1"/>
    </source>
</evidence>
<reference evidence="1 2" key="1">
    <citation type="journal article" date="2016" name="Mol. Biol. Evol.">
        <title>Comparative Genomics of Early-Diverging Mushroom-Forming Fungi Provides Insights into the Origins of Lignocellulose Decay Capabilities.</title>
        <authorList>
            <person name="Nagy L.G."/>
            <person name="Riley R."/>
            <person name="Tritt A."/>
            <person name="Adam C."/>
            <person name="Daum C."/>
            <person name="Floudas D."/>
            <person name="Sun H."/>
            <person name="Yadav J.S."/>
            <person name="Pangilinan J."/>
            <person name="Larsson K.H."/>
            <person name="Matsuura K."/>
            <person name="Barry K."/>
            <person name="Labutti K."/>
            <person name="Kuo R."/>
            <person name="Ohm R.A."/>
            <person name="Bhattacharya S.S."/>
            <person name="Shirouzu T."/>
            <person name="Yoshinaga Y."/>
            <person name="Martin F.M."/>
            <person name="Grigoriev I.V."/>
            <person name="Hibbett D.S."/>
        </authorList>
    </citation>
    <scope>NUCLEOTIDE SEQUENCE [LARGE SCALE GENOMIC DNA]</scope>
    <source>
        <strain evidence="1 2">HHB12029</strain>
    </source>
</reference>
<protein>
    <submittedName>
        <fullName evidence="1">Uncharacterized protein</fullName>
    </submittedName>
</protein>
<sequence length="91" mass="10267">LEKLSLLATESVKLMDEAGSPAAWQMLAQAEQIALQEALRKQLAIKCGEMAFQQLMPKEHHMIDFFVWGGCCMHKDLNTVKGSNTGLQQYW</sequence>
<dbReference type="EMBL" id="KV426088">
    <property type="protein sequence ID" value="KZV88851.1"/>
    <property type="molecule type" value="Genomic_DNA"/>
</dbReference>
<proteinExistence type="predicted"/>
<feature type="non-terminal residue" evidence="1">
    <location>
        <position position="91"/>
    </location>
</feature>
<feature type="non-terminal residue" evidence="1">
    <location>
        <position position="1"/>
    </location>
</feature>
<dbReference type="AlphaFoldDB" id="A0A165FEA6"/>
<dbReference type="Proteomes" id="UP000077266">
    <property type="component" value="Unassembled WGS sequence"/>
</dbReference>
<evidence type="ECO:0000313" key="2">
    <source>
        <dbReference type="Proteomes" id="UP000077266"/>
    </source>
</evidence>
<dbReference type="STRING" id="1314781.A0A165FEA6"/>
<dbReference type="InParanoid" id="A0A165FEA6"/>
<gene>
    <name evidence="1" type="ORF">EXIGLDRAFT_568138</name>
</gene>
<organism evidence="1 2">
    <name type="scientific">Exidia glandulosa HHB12029</name>
    <dbReference type="NCBI Taxonomy" id="1314781"/>
    <lineage>
        <taxon>Eukaryota</taxon>
        <taxon>Fungi</taxon>
        <taxon>Dikarya</taxon>
        <taxon>Basidiomycota</taxon>
        <taxon>Agaricomycotina</taxon>
        <taxon>Agaricomycetes</taxon>
        <taxon>Auriculariales</taxon>
        <taxon>Exidiaceae</taxon>
        <taxon>Exidia</taxon>
    </lineage>
</organism>
<accession>A0A165FEA6</accession>
<name>A0A165FEA6_EXIGL</name>
<keyword evidence="2" id="KW-1185">Reference proteome</keyword>